<accession>A0ABX3NNW5</accession>
<dbReference type="RefSeq" id="WP_014220997.1">
    <property type="nucleotide sequence ID" value="NZ_LWBO01000055.1"/>
</dbReference>
<name>A0ABX3NNW5_9BACT</name>
<dbReference type="InterPro" id="IPR000182">
    <property type="entry name" value="GNAT_dom"/>
</dbReference>
<keyword evidence="3" id="KW-1185">Reference proteome</keyword>
<protein>
    <recommendedName>
        <fullName evidence="1">N-acetyltransferase domain-containing protein</fullName>
    </recommendedName>
</protein>
<evidence type="ECO:0000259" key="1">
    <source>
        <dbReference type="PROSITE" id="PS51186"/>
    </source>
</evidence>
<dbReference type="Pfam" id="PF13508">
    <property type="entry name" value="Acetyltransf_7"/>
    <property type="match status" value="1"/>
</dbReference>
<feature type="domain" description="N-acetyltransferase" evidence="1">
    <location>
        <begin position="1"/>
        <end position="141"/>
    </location>
</feature>
<dbReference type="PROSITE" id="PS51186">
    <property type="entry name" value="GNAT"/>
    <property type="match status" value="1"/>
</dbReference>
<reference evidence="2 3" key="1">
    <citation type="submission" date="2016-04" db="EMBL/GenBank/DDBJ databases">
        <authorList>
            <person name="Chen L."/>
            <person name="Zhuang W."/>
            <person name="Wang G."/>
        </authorList>
    </citation>
    <scope>NUCLEOTIDE SEQUENCE [LARGE SCALE GENOMIC DNA]</scope>
    <source>
        <strain evidence="3">GR20</strain>
    </source>
</reference>
<dbReference type="Proteomes" id="UP000192277">
    <property type="component" value="Unassembled WGS sequence"/>
</dbReference>
<dbReference type="EMBL" id="LWBO01000055">
    <property type="protein sequence ID" value="OQP41804.1"/>
    <property type="molecule type" value="Genomic_DNA"/>
</dbReference>
<gene>
    <name evidence="2" type="ORF">A4D02_14075</name>
</gene>
<sequence length="141" mass="16056">MNDMFKIEVSEDPVETIGFLEEKIYEYNSLEINKSDGAFFSRVIRSDKGVIVGGVAGWTWAGACEVTHLWVDKSMRNNGVGKLLLEAAGTEAKSKGCSTILIKSYEFQAPHFYEKYGYKIEYIQKNFPPGFNYYILTKRID</sequence>
<dbReference type="InterPro" id="IPR016181">
    <property type="entry name" value="Acyl_CoA_acyltransferase"/>
</dbReference>
<comment type="caution">
    <text evidence="2">The sequence shown here is derived from an EMBL/GenBank/DDBJ whole genome shotgun (WGS) entry which is preliminary data.</text>
</comment>
<organism evidence="2 3">
    <name type="scientific">Niastella koreensis</name>
    <dbReference type="NCBI Taxonomy" id="354356"/>
    <lineage>
        <taxon>Bacteria</taxon>
        <taxon>Pseudomonadati</taxon>
        <taxon>Bacteroidota</taxon>
        <taxon>Chitinophagia</taxon>
        <taxon>Chitinophagales</taxon>
        <taxon>Chitinophagaceae</taxon>
        <taxon>Niastella</taxon>
    </lineage>
</organism>
<evidence type="ECO:0000313" key="2">
    <source>
        <dbReference type="EMBL" id="OQP41804.1"/>
    </source>
</evidence>
<proteinExistence type="predicted"/>
<dbReference type="Gene3D" id="3.40.630.30">
    <property type="match status" value="1"/>
</dbReference>
<evidence type="ECO:0000313" key="3">
    <source>
        <dbReference type="Proteomes" id="UP000192277"/>
    </source>
</evidence>
<dbReference type="SUPFAM" id="SSF55729">
    <property type="entry name" value="Acyl-CoA N-acyltransferases (Nat)"/>
    <property type="match status" value="1"/>
</dbReference>
<dbReference type="CDD" id="cd04301">
    <property type="entry name" value="NAT_SF"/>
    <property type="match status" value="1"/>
</dbReference>